<name>A0A9R1QR02_TRITD</name>
<accession>A0A9R1QR02</accession>
<gene>
    <name evidence="1" type="ORF">TRITD_3Bv1G209350</name>
</gene>
<evidence type="ECO:0000313" key="1">
    <source>
        <dbReference type="EMBL" id="VAH82040.1"/>
    </source>
</evidence>
<reference evidence="1 2" key="1">
    <citation type="submission" date="2017-09" db="EMBL/GenBank/DDBJ databases">
        <authorList>
            <consortium name="International Durum Wheat Genome Sequencing Consortium (IDWGSC)"/>
            <person name="Milanesi L."/>
        </authorList>
    </citation>
    <scope>NUCLEOTIDE SEQUENCE [LARGE SCALE GENOMIC DNA]</scope>
    <source>
        <strain evidence="2">cv. Svevo</strain>
    </source>
</reference>
<sequence>MMASEMSKDVKFFEEEVTSHPRILKGEEQNGCACAAALNLHADAGRAAIVDVQVRRLVVGVGRSESGGDAGVSDLCRLGSFSLPPRLCREIVEEVWAKINREPRPVHDQPLAAPLSSQLLV</sequence>
<proteinExistence type="predicted"/>
<protein>
    <submittedName>
        <fullName evidence="1">Uncharacterized protein</fullName>
    </submittedName>
</protein>
<dbReference type="Gramene" id="TRITD3Bv1G209350.1">
    <property type="protein sequence ID" value="TRITD3Bv1G209350.1"/>
    <property type="gene ID" value="TRITD3Bv1G209350"/>
</dbReference>
<dbReference type="AlphaFoldDB" id="A0A9R1QR02"/>
<organism evidence="1 2">
    <name type="scientific">Triticum turgidum subsp. durum</name>
    <name type="common">Durum wheat</name>
    <name type="synonym">Triticum durum</name>
    <dbReference type="NCBI Taxonomy" id="4567"/>
    <lineage>
        <taxon>Eukaryota</taxon>
        <taxon>Viridiplantae</taxon>
        <taxon>Streptophyta</taxon>
        <taxon>Embryophyta</taxon>
        <taxon>Tracheophyta</taxon>
        <taxon>Spermatophyta</taxon>
        <taxon>Magnoliopsida</taxon>
        <taxon>Liliopsida</taxon>
        <taxon>Poales</taxon>
        <taxon>Poaceae</taxon>
        <taxon>BOP clade</taxon>
        <taxon>Pooideae</taxon>
        <taxon>Triticodae</taxon>
        <taxon>Triticeae</taxon>
        <taxon>Triticinae</taxon>
        <taxon>Triticum</taxon>
    </lineage>
</organism>
<evidence type="ECO:0000313" key="2">
    <source>
        <dbReference type="Proteomes" id="UP000324705"/>
    </source>
</evidence>
<dbReference type="Proteomes" id="UP000324705">
    <property type="component" value="Chromosome 3B"/>
</dbReference>
<dbReference type="EMBL" id="LT934116">
    <property type="protein sequence ID" value="VAH82040.1"/>
    <property type="molecule type" value="Genomic_DNA"/>
</dbReference>
<keyword evidence="2" id="KW-1185">Reference proteome</keyword>